<organism evidence="4 5">
    <name type="scientific">Pseudomonas petroselini</name>
    <dbReference type="NCBI Taxonomy" id="2899822"/>
    <lineage>
        <taxon>Bacteria</taxon>
        <taxon>Pseudomonadati</taxon>
        <taxon>Pseudomonadota</taxon>
        <taxon>Gammaproteobacteria</taxon>
        <taxon>Pseudomonadales</taxon>
        <taxon>Pseudomonadaceae</taxon>
        <taxon>Pseudomonas</taxon>
    </lineage>
</organism>
<evidence type="ECO:0000256" key="3">
    <source>
        <dbReference type="RuleBase" id="RU000461"/>
    </source>
</evidence>
<dbReference type="SUPFAM" id="SSF55298">
    <property type="entry name" value="YjgF-like"/>
    <property type="match status" value="1"/>
</dbReference>
<dbReference type="EMBL" id="JAJOZI010000157">
    <property type="protein sequence ID" value="MCD7041566.1"/>
    <property type="molecule type" value="Genomic_DNA"/>
</dbReference>
<proteinExistence type="inferred from homology"/>
<dbReference type="InterPro" id="IPR017972">
    <property type="entry name" value="Cyt_P450_CS"/>
</dbReference>
<evidence type="ECO:0000256" key="1">
    <source>
        <dbReference type="ARBA" id="ARBA00001971"/>
    </source>
</evidence>
<dbReference type="CDD" id="cd20625">
    <property type="entry name" value="CYP164-like"/>
    <property type="match status" value="1"/>
</dbReference>
<keyword evidence="3" id="KW-0408">Iron</keyword>
<dbReference type="RefSeq" id="WP_231809577.1">
    <property type="nucleotide sequence ID" value="NZ_CP173614.1"/>
</dbReference>
<gene>
    <name evidence="4" type="ORF">LRQ20_25055</name>
</gene>
<dbReference type="InterPro" id="IPR035959">
    <property type="entry name" value="RutC-like_sf"/>
</dbReference>
<keyword evidence="5" id="KW-1185">Reference proteome</keyword>
<keyword evidence="3" id="KW-0560">Oxidoreductase</keyword>
<dbReference type="InterPro" id="IPR036396">
    <property type="entry name" value="Cyt_P450_sf"/>
</dbReference>
<dbReference type="PROSITE" id="PS00086">
    <property type="entry name" value="CYTOCHROME_P450"/>
    <property type="match status" value="1"/>
</dbReference>
<dbReference type="PANTHER" id="PTHR46696:SF1">
    <property type="entry name" value="CYTOCHROME P450 YJIB-RELATED"/>
    <property type="match status" value="1"/>
</dbReference>
<dbReference type="InterPro" id="IPR002397">
    <property type="entry name" value="Cyt_P450_B"/>
</dbReference>
<evidence type="ECO:0000313" key="4">
    <source>
        <dbReference type="EMBL" id="MCD7041566.1"/>
    </source>
</evidence>
<dbReference type="Proteomes" id="UP001154922">
    <property type="component" value="Unassembled WGS sequence"/>
</dbReference>
<dbReference type="CDD" id="cd06154">
    <property type="entry name" value="YjgF_YER057c_UK114_like_6"/>
    <property type="match status" value="1"/>
</dbReference>
<dbReference type="SUPFAM" id="SSF48264">
    <property type="entry name" value="Cytochrome P450"/>
    <property type="match status" value="1"/>
</dbReference>
<name>A0ABS8R0Y3_9PSED</name>
<reference evidence="4 5" key="1">
    <citation type="journal article" date="2022" name="Int. J. Syst. Evol. Microbiol.">
        <title>Pseudomonas petroselini sp. nov., a pathogen causing bacterial rot of parsley in Japan.</title>
        <authorList>
            <person name="Sawada H."/>
            <person name="Fujikawa T."/>
            <person name="Osada S."/>
            <person name="Satou M."/>
        </authorList>
    </citation>
    <scope>NUCLEOTIDE SEQUENCE [LARGE SCALE GENOMIC DNA]</scope>
    <source>
        <strain evidence="4 5">MAFF 311096</strain>
    </source>
</reference>
<protein>
    <submittedName>
        <fullName evidence="4">Cytochrome P450</fullName>
    </submittedName>
</protein>
<evidence type="ECO:0000256" key="2">
    <source>
        <dbReference type="ARBA" id="ARBA00010617"/>
    </source>
</evidence>
<keyword evidence="3" id="KW-0349">Heme</keyword>
<comment type="caution">
    <text evidence="4">The sequence shown here is derived from an EMBL/GenBank/DDBJ whole genome shotgun (WGS) entry which is preliminary data.</text>
</comment>
<comment type="similarity">
    <text evidence="2 3">Belongs to the cytochrome P450 family.</text>
</comment>
<dbReference type="Gene3D" id="1.10.630.10">
    <property type="entry name" value="Cytochrome P450"/>
    <property type="match status" value="1"/>
</dbReference>
<evidence type="ECO:0000313" key="5">
    <source>
        <dbReference type="Proteomes" id="UP001154922"/>
    </source>
</evidence>
<dbReference type="InterPro" id="IPR001128">
    <property type="entry name" value="Cyt_P450"/>
</dbReference>
<dbReference type="PANTHER" id="PTHR46696">
    <property type="entry name" value="P450, PUTATIVE (EUROFUNG)-RELATED"/>
    <property type="match status" value="1"/>
</dbReference>
<dbReference type="Gene3D" id="3.30.1330.40">
    <property type="entry name" value="RutC-like"/>
    <property type="match status" value="1"/>
</dbReference>
<dbReference type="PRINTS" id="PR00359">
    <property type="entry name" value="BP450"/>
</dbReference>
<dbReference type="Pfam" id="PF01042">
    <property type="entry name" value="Ribonuc_L-PSP"/>
    <property type="match status" value="1"/>
</dbReference>
<dbReference type="Pfam" id="PF00067">
    <property type="entry name" value="p450"/>
    <property type="match status" value="1"/>
</dbReference>
<accession>A0ABS8R0Y3</accession>
<dbReference type="InterPro" id="IPR006175">
    <property type="entry name" value="YjgF/YER057c/UK114"/>
</dbReference>
<keyword evidence="3" id="KW-0503">Monooxygenase</keyword>
<keyword evidence="3" id="KW-0479">Metal-binding</keyword>
<comment type="cofactor">
    <cofactor evidence="1">
        <name>heme</name>
        <dbReference type="ChEBI" id="CHEBI:30413"/>
    </cofactor>
</comment>
<sequence>MDSQWKPDFTDPDTIRNPYPAYAFLREHHPVYWSHQHQAWMLTRFKEVLAAQGDATLYSSDRIRQLVDVQLPPDKRAIYEPFIERASRWMYAQDGKAHEQSRRLLGRAFTPRSIDALRADIQAITDGLVSRLGPTPELMSQLFNQVPALVLAKLYGIPKKDALKLRRWTDVILMFLVGNLDTATRPEKTLEGLEEMYAYFGALIDRRRRSPHDDLVSRVIAAAGSEATQDELLAQIVFVLVAGYTTSADMLGIGLWYLLNNPDQLRALSADMTLLKPAIEEMLRIDPSGQFSHRVLTQDVTLGGQTLRKGQLVYLVRAAANRDPEHFPDPDRFDIRRAKNDHLAFGRGVHFCLGPALFRIEAECVFSSLLGRFPNLRFIDKKPPVWRTNNLQFRGLKSIYVELEPLQKDDPIQRVFSAAIWEKNGGYCRALRVGSLIVTSGTVAFDNDGNPCALGDVYGQTQRCLEIIETALKKLGADRSRIVATRMYTTNIQWWGDILKAHGEFFHDCPPTTMLLGVNELIAKEFLVEIEAQAQASES</sequence>
<reference evidence="4 5" key="2">
    <citation type="journal article" date="2023" name="Plant Pathol.">
        <title>Dismantling and reorganizing Pseudomonas marginalis sensu#lato.</title>
        <authorList>
            <person name="Sawada H."/>
            <person name="Fujikawa T."/>
            <person name="Satou M."/>
        </authorList>
    </citation>
    <scope>NUCLEOTIDE SEQUENCE [LARGE SCALE GENOMIC DNA]</scope>
    <source>
        <strain evidence="4 5">MAFF 311096</strain>
    </source>
</reference>